<dbReference type="CDD" id="cd17748">
    <property type="entry name" value="BRCT_DNA_ligase_like"/>
    <property type="match status" value="1"/>
</dbReference>
<comment type="similarity">
    <text evidence="13 14">Belongs to the NAD-dependent DNA ligase family. LigA subfamily.</text>
</comment>
<dbReference type="GO" id="GO:0046872">
    <property type="term" value="F:metal ion binding"/>
    <property type="evidence" value="ECO:0007669"/>
    <property type="project" value="UniProtKB-KW"/>
</dbReference>
<gene>
    <name evidence="14 17" type="primary">ligA</name>
    <name evidence="17" type="ORF">Afil01_46090</name>
</gene>
<dbReference type="PANTHER" id="PTHR23389">
    <property type="entry name" value="CHROMOSOME TRANSMISSION FIDELITY FACTOR 18"/>
    <property type="match status" value="1"/>
</dbReference>
<dbReference type="InterPro" id="IPR001357">
    <property type="entry name" value="BRCT_dom"/>
</dbReference>
<evidence type="ECO:0000256" key="6">
    <source>
        <dbReference type="ARBA" id="ARBA00022723"/>
    </source>
</evidence>
<dbReference type="SMART" id="SM00278">
    <property type="entry name" value="HhH1"/>
    <property type="match status" value="2"/>
</dbReference>
<sequence length="728" mass="78244">MMFGVNSEASTPVSDTEAGREAVEARAAAPAKTSAVVPADPEAARARHTALAAEVNEHRYLYYVRDASVISDAEFDALMRELEAIEAAHPELVTPDSPTQQVGGGITTDFASVTHAERMLSLDNAMNDEELTEWAERVHREVERVGFLCELKIDGLAMNLTYENGRLVRGATRGTGTVGEDVTPNVRTIANVPDVLTPSDEFPIPEFIEVRGEVYFPVAEFADLNASLVADGKPPYANPRNTASGSLRQKDPRVTATRALRMTVYGVGASRGFTPTAQSASYAALKAWGLPTSEYFRVEPDLDGVRAYIAEYAAKRHKLVHEIDGVVVKVDEVAVQRRLGTTSKAPRWAIAFKFPPEEVTTPLLDIEVNVGRTGRVTPFAVLEPVKVAGSVVGYATLHNASEVERKGVLIGDRVVVRKAGDVIPEVVGPVAEARTGGERAFVMPTACPSCGAALHREKESDVDQRCPNAENCPAQIKARIEYVGSRGCFDIEVLGEKAAWALYDAGVVANEGDLFALTEEKLLTVPLFVTKDGNLSANGAKLLANLEEVKGVPLWKVIRALSIRHVGPTSARDLARELYSLDAIAAASAEELGSVDGVGPTIAESVAQWFTVGWHRDIVEKWRASGVRMEDERVISDGPSLEGVTVVVTGTLAQYSRDGATEKVQAAGGKMTGSVSKKTGFVVVGESPGTKYDKALKLGVPVLDEEGFQILLSQGPEAAREVARYQQE</sequence>
<dbReference type="GO" id="GO:0006260">
    <property type="term" value="P:DNA replication"/>
    <property type="evidence" value="ECO:0007669"/>
    <property type="project" value="UniProtKB-KW"/>
</dbReference>
<dbReference type="NCBIfam" id="NF005932">
    <property type="entry name" value="PRK07956.1"/>
    <property type="match status" value="1"/>
</dbReference>
<dbReference type="FunFam" id="1.10.287.610:FF:000002">
    <property type="entry name" value="DNA ligase"/>
    <property type="match status" value="1"/>
</dbReference>
<comment type="caution">
    <text evidence="17">The sequence shown here is derived from an EMBL/GenBank/DDBJ whole genome shotgun (WGS) entry which is preliminary data.</text>
</comment>
<keyword evidence="6 14" id="KW-0479">Metal-binding</keyword>
<dbReference type="Pfam" id="PF03119">
    <property type="entry name" value="DNA_ligase_ZBD"/>
    <property type="match status" value="1"/>
</dbReference>
<feature type="binding site" evidence="14">
    <location>
        <position position="150"/>
    </location>
    <ligand>
        <name>NAD(+)</name>
        <dbReference type="ChEBI" id="CHEBI:57540"/>
    </ligand>
</feature>
<dbReference type="Pfam" id="PF12826">
    <property type="entry name" value="HHH_2"/>
    <property type="match status" value="1"/>
</dbReference>
<evidence type="ECO:0000313" key="17">
    <source>
        <dbReference type="EMBL" id="GLZ79802.1"/>
    </source>
</evidence>
<feature type="binding site" evidence="14">
    <location>
        <position position="173"/>
    </location>
    <ligand>
        <name>NAD(+)</name>
        <dbReference type="ChEBI" id="CHEBI:57540"/>
    </ligand>
</feature>
<comment type="cofactor">
    <cofactor evidence="14">
        <name>Mg(2+)</name>
        <dbReference type="ChEBI" id="CHEBI:18420"/>
    </cofactor>
    <cofactor evidence="14">
        <name>Mn(2+)</name>
        <dbReference type="ChEBI" id="CHEBI:29035"/>
    </cofactor>
</comment>
<dbReference type="CDD" id="cd00114">
    <property type="entry name" value="LIGANc"/>
    <property type="match status" value="1"/>
</dbReference>
<feature type="binding site" evidence="14">
    <location>
        <position position="450"/>
    </location>
    <ligand>
        <name>Zn(2+)</name>
        <dbReference type="ChEBI" id="CHEBI:29105"/>
    </ligand>
</feature>
<dbReference type="SUPFAM" id="SSF50249">
    <property type="entry name" value="Nucleic acid-binding proteins"/>
    <property type="match status" value="1"/>
</dbReference>
<evidence type="ECO:0000256" key="13">
    <source>
        <dbReference type="ARBA" id="ARBA00060881"/>
    </source>
</evidence>
<dbReference type="PIRSF" id="PIRSF001604">
    <property type="entry name" value="LigA"/>
    <property type="match status" value="1"/>
</dbReference>
<dbReference type="Pfam" id="PF00533">
    <property type="entry name" value="BRCT"/>
    <property type="match status" value="1"/>
</dbReference>
<dbReference type="Proteomes" id="UP001165079">
    <property type="component" value="Unassembled WGS sequence"/>
</dbReference>
<feature type="binding site" evidence="14">
    <location>
        <begin position="121"/>
        <end position="122"/>
    </location>
    <ligand>
        <name>NAD(+)</name>
        <dbReference type="ChEBI" id="CHEBI:57540"/>
    </ligand>
</feature>
<dbReference type="Gene3D" id="6.20.10.30">
    <property type="match status" value="1"/>
</dbReference>
<evidence type="ECO:0000256" key="15">
    <source>
        <dbReference type="SAM" id="MobiDB-lite"/>
    </source>
</evidence>
<keyword evidence="8 14" id="KW-0862">Zinc</keyword>
<evidence type="ECO:0000256" key="7">
    <source>
        <dbReference type="ARBA" id="ARBA00022763"/>
    </source>
</evidence>
<dbReference type="PROSITE" id="PS01056">
    <property type="entry name" value="DNA_LIGASE_N2"/>
    <property type="match status" value="1"/>
</dbReference>
<keyword evidence="10 14" id="KW-0520">NAD</keyword>
<dbReference type="Gene3D" id="3.40.50.10190">
    <property type="entry name" value="BRCT domain"/>
    <property type="match status" value="1"/>
</dbReference>
<feature type="binding site" evidence="14">
    <location>
        <position position="466"/>
    </location>
    <ligand>
        <name>Zn(2+)</name>
        <dbReference type="ChEBI" id="CHEBI:29105"/>
    </ligand>
</feature>
<dbReference type="FunFam" id="3.30.470.30:FF:000001">
    <property type="entry name" value="DNA ligase"/>
    <property type="match status" value="1"/>
</dbReference>
<evidence type="ECO:0000256" key="2">
    <source>
        <dbReference type="ARBA" id="ARBA00012722"/>
    </source>
</evidence>
<dbReference type="FunFam" id="3.40.50.10190:FF:000054">
    <property type="entry name" value="DNA ligase"/>
    <property type="match status" value="1"/>
</dbReference>
<organism evidence="17 18">
    <name type="scientific">Actinorhabdospora filicis</name>
    <dbReference type="NCBI Taxonomy" id="1785913"/>
    <lineage>
        <taxon>Bacteria</taxon>
        <taxon>Bacillati</taxon>
        <taxon>Actinomycetota</taxon>
        <taxon>Actinomycetes</taxon>
        <taxon>Micromonosporales</taxon>
        <taxon>Micromonosporaceae</taxon>
        <taxon>Actinorhabdospora</taxon>
    </lineage>
</organism>
<evidence type="ECO:0000256" key="12">
    <source>
        <dbReference type="ARBA" id="ARBA00034005"/>
    </source>
</evidence>
<dbReference type="Pfam" id="PF03120">
    <property type="entry name" value="OB_DNA_ligase"/>
    <property type="match status" value="1"/>
</dbReference>
<dbReference type="EMBL" id="BSTX01000003">
    <property type="protein sequence ID" value="GLZ79802.1"/>
    <property type="molecule type" value="Genomic_DNA"/>
</dbReference>
<dbReference type="GO" id="GO:0003911">
    <property type="term" value="F:DNA ligase (NAD+) activity"/>
    <property type="evidence" value="ECO:0007669"/>
    <property type="project" value="UniProtKB-UniRule"/>
</dbReference>
<dbReference type="PROSITE" id="PS50172">
    <property type="entry name" value="BRCT"/>
    <property type="match status" value="1"/>
</dbReference>
<dbReference type="InterPro" id="IPR010994">
    <property type="entry name" value="RuvA_2-like"/>
</dbReference>
<dbReference type="InterPro" id="IPR013840">
    <property type="entry name" value="DNAligase_N"/>
</dbReference>
<dbReference type="SUPFAM" id="SSF47781">
    <property type="entry name" value="RuvA domain 2-like"/>
    <property type="match status" value="1"/>
</dbReference>
<evidence type="ECO:0000256" key="1">
    <source>
        <dbReference type="ARBA" id="ARBA00004067"/>
    </source>
</evidence>
<feature type="binding site" evidence="14">
    <location>
        <position position="329"/>
    </location>
    <ligand>
        <name>NAD(+)</name>
        <dbReference type="ChEBI" id="CHEBI:57540"/>
    </ligand>
</feature>
<accession>A0A9W6SQ30</accession>
<feature type="region of interest" description="Disordered" evidence="15">
    <location>
        <begin position="1"/>
        <end position="20"/>
    </location>
</feature>
<dbReference type="SUPFAM" id="SSF56091">
    <property type="entry name" value="DNA ligase/mRNA capping enzyme, catalytic domain"/>
    <property type="match status" value="1"/>
</dbReference>
<dbReference type="FunFam" id="2.40.50.140:FF:000012">
    <property type="entry name" value="DNA ligase"/>
    <property type="match status" value="1"/>
</dbReference>
<evidence type="ECO:0000256" key="14">
    <source>
        <dbReference type="HAMAP-Rule" id="MF_01588"/>
    </source>
</evidence>
<feature type="binding site" evidence="14">
    <location>
        <position position="353"/>
    </location>
    <ligand>
        <name>NAD(+)</name>
        <dbReference type="ChEBI" id="CHEBI:57540"/>
    </ligand>
</feature>
<dbReference type="Pfam" id="PF01653">
    <property type="entry name" value="DNA_ligase_aden"/>
    <property type="match status" value="1"/>
</dbReference>
<dbReference type="Gene3D" id="1.10.287.610">
    <property type="entry name" value="Helix hairpin bin"/>
    <property type="match status" value="1"/>
</dbReference>
<evidence type="ECO:0000256" key="11">
    <source>
        <dbReference type="ARBA" id="ARBA00023204"/>
    </source>
</evidence>
<evidence type="ECO:0000259" key="16">
    <source>
        <dbReference type="PROSITE" id="PS50172"/>
    </source>
</evidence>
<keyword evidence="4 14" id="KW-0436">Ligase</keyword>
<dbReference type="PANTHER" id="PTHR23389:SF9">
    <property type="entry name" value="DNA LIGASE"/>
    <property type="match status" value="1"/>
</dbReference>
<dbReference type="GO" id="GO:0003677">
    <property type="term" value="F:DNA binding"/>
    <property type="evidence" value="ECO:0007669"/>
    <property type="project" value="InterPro"/>
</dbReference>
<dbReference type="InterPro" id="IPR033136">
    <property type="entry name" value="DNA_ligase_CS"/>
</dbReference>
<dbReference type="InterPro" id="IPR036420">
    <property type="entry name" value="BRCT_dom_sf"/>
</dbReference>
<dbReference type="InterPro" id="IPR004149">
    <property type="entry name" value="Znf_DNAligase_C4"/>
</dbReference>
<evidence type="ECO:0000313" key="18">
    <source>
        <dbReference type="Proteomes" id="UP001165079"/>
    </source>
</evidence>
<evidence type="ECO:0000256" key="10">
    <source>
        <dbReference type="ARBA" id="ARBA00023027"/>
    </source>
</evidence>
<evidence type="ECO:0000256" key="8">
    <source>
        <dbReference type="ARBA" id="ARBA00022833"/>
    </source>
</evidence>
<keyword evidence="9 14" id="KW-0460">Magnesium</keyword>
<dbReference type="InterPro" id="IPR001679">
    <property type="entry name" value="DNA_ligase"/>
</dbReference>
<dbReference type="GO" id="GO:0006281">
    <property type="term" value="P:DNA repair"/>
    <property type="evidence" value="ECO:0007669"/>
    <property type="project" value="UniProtKB-KW"/>
</dbReference>
<keyword evidence="5 14" id="KW-0235">DNA replication</keyword>
<dbReference type="AlphaFoldDB" id="A0A9W6SQ30"/>
<feature type="binding site" evidence="14">
    <location>
        <position position="472"/>
    </location>
    <ligand>
        <name>Zn(2+)</name>
        <dbReference type="ChEBI" id="CHEBI:29105"/>
    </ligand>
</feature>
<dbReference type="Gene3D" id="1.10.150.20">
    <property type="entry name" value="5' to 3' exonuclease, C-terminal subdomain"/>
    <property type="match status" value="2"/>
</dbReference>
<dbReference type="GO" id="GO:0005829">
    <property type="term" value="C:cytosol"/>
    <property type="evidence" value="ECO:0007669"/>
    <property type="project" value="TreeGrafter"/>
</dbReference>
<keyword evidence="11 14" id="KW-0234">DNA repair</keyword>
<comment type="function">
    <text evidence="1 14">DNA ligase that catalyzes the formation of phosphodiester linkages between 5'-phosphoryl and 3'-hydroxyl groups in double-stranded DNA using NAD as a coenzyme and as the energy source for the reaction. It is essential for DNA replication and repair of damaged DNA.</text>
</comment>
<dbReference type="NCBIfam" id="TIGR00575">
    <property type="entry name" value="dnlj"/>
    <property type="match status" value="1"/>
</dbReference>
<dbReference type="InterPro" id="IPR013839">
    <property type="entry name" value="DNAligase_adenylation"/>
</dbReference>
<reference evidence="17" key="1">
    <citation type="submission" date="2023-03" db="EMBL/GenBank/DDBJ databases">
        <title>Actinorhabdospora filicis NBRC 111898.</title>
        <authorList>
            <person name="Ichikawa N."/>
            <person name="Sato H."/>
            <person name="Tonouchi N."/>
        </authorList>
    </citation>
    <scope>NUCLEOTIDE SEQUENCE</scope>
    <source>
        <strain evidence="17">NBRC 111898</strain>
    </source>
</reference>
<evidence type="ECO:0000256" key="5">
    <source>
        <dbReference type="ARBA" id="ARBA00022705"/>
    </source>
</evidence>
<dbReference type="SUPFAM" id="SSF52113">
    <property type="entry name" value="BRCT domain"/>
    <property type="match status" value="1"/>
</dbReference>
<evidence type="ECO:0000256" key="9">
    <source>
        <dbReference type="ARBA" id="ARBA00022842"/>
    </source>
</evidence>
<evidence type="ECO:0000256" key="3">
    <source>
        <dbReference type="ARBA" id="ARBA00013308"/>
    </source>
</evidence>
<feature type="active site" description="N6-AMP-lysine intermediate" evidence="14">
    <location>
        <position position="152"/>
    </location>
</feature>
<evidence type="ECO:0000256" key="4">
    <source>
        <dbReference type="ARBA" id="ARBA00022598"/>
    </source>
</evidence>
<keyword evidence="7 14" id="KW-0227">DNA damage</keyword>
<feature type="binding site" evidence="14">
    <location>
        <begin position="72"/>
        <end position="76"/>
    </location>
    <ligand>
        <name>NAD(+)</name>
        <dbReference type="ChEBI" id="CHEBI:57540"/>
    </ligand>
</feature>
<dbReference type="InterPro" id="IPR003583">
    <property type="entry name" value="Hlx-hairpin-Hlx_DNA-bd_motif"/>
</dbReference>
<dbReference type="InterPro" id="IPR041663">
    <property type="entry name" value="DisA/LigA_HHH"/>
</dbReference>
<protein>
    <recommendedName>
        <fullName evidence="3 14">DNA ligase</fullName>
        <ecNumber evidence="2 14">6.5.1.2</ecNumber>
    </recommendedName>
    <alternativeName>
        <fullName evidence="14">Polydeoxyribonucleotide synthase [NAD(+)]</fullName>
    </alternativeName>
</protein>
<dbReference type="HAMAP" id="MF_01588">
    <property type="entry name" value="DNA_ligase_A"/>
    <property type="match status" value="1"/>
</dbReference>
<dbReference type="Pfam" id="PF22745">
    <property type="entry name" value="Nlig-Ia"/>
    <property type="match status" value="1"/>
</dbReference>
<dbReference type="SMART" id="SM00532">
    <property type="entry name" value="LIGANc"/>
    <property type="match status" value="1"/>
</dbReference>
<feature type="domain" description="BRCT" evidence="16">
    <location>
        <begin position="636"/>
        <end position="706"/>
    </location>
</feature>
<keyword evidence="18" id="KW-1185">Reference proteome</keyword>
<dbReference type="InterPro" id="IPR012340">
    <property type="entry name" value="NA-bd_OB-fold"/>
</dbReference>
<dbReference type="SMART" id="SM00292">
    <property type="entry name" value="BRCT"/>
    <property type="match status" value="1"/>
</dbReference>
<comment type="catalytic activity">
    <reaction evidence="12 14">
        <text>NAD(+) + (deoxyribonucleotide)n-3'-hydroxyl + 5'-phospho-(deoxyribonucleotide)m = (deoxyribonucleotide)n+m + AMP + beta-nicotinamide D-nucleotide.</text>
        <dbReference type="EC" id="6.5.1.2"/>
    </reaction>
</comment>
<keyword evidence="14" id="KW-0464">Manganese</keyword>
<dbReference type="EC" id="6.5.1.2" evidence="2 14"/>
<feature type="binding site" evidence="14">
    <location>
        <position position="213"/>
    </location>
    <ligand>
        <name>NAD(+)</name>
        <dbReference type="ChEBI" id="CHEBI:57540"/>
    </ligand>
</feature>
<feature type="binding site" evidence="14">
    <location>
        <position position="447"/>
    </location>
    <ligand>
        <name>Zn(2+)</name>
        <dbReference type="ChEBI" id="CHEBI:29105"/>
    </ligand>
</feature>
<name>A0A9W6SQ30_9ACTN</name>
<dbReference type="InterPro" id="IPR004150">
    <property type="entry name" value="NAD_DNA_ligase_OB"/>
</dbReference>
<proteinExistence type="inferred from homology"/>
<dbReference type="Gene3D" id="3.30.470.30">
    <property type="entry name" value="DNA ligase/mRNA capping enzyme"/>
    <property type="match status" value="1"/>
</dbReference>
<dbReference type="Gene3D" id="2.40.50.140">
    <property type="entry name" value="Nucleic acid-binding proteins"/>
    <property type="match status" value="1"/>
</dbReference>